<feature type="compositionally biased region" description="Polar residues" evidence="2">
    <location>
        <begin position="239"/>
        <end position="248"/>
    </location>
</feature>
<keyword evidence="1" id="KW-0175">Coiled coil</keyword>
<accession>A0A9D4QV64</accession>
<evidence type="ECO:0000256" key="2">
    <source>
        <dbReference type="SAM" id="MobiDB-lite"/>
    </source>
</evidence>
<dbReference type="AlphaFoldDB" id="A0A9D4QV64"/>
<keyword evidence="4" id="KW-1185">Reference proteome</keyword>
<evidence type="ECO:0000256" key="1">
    <source>
        <dbReference type="SAM" id="Coils"/>
    </source>
</evidence>
<feature type="region of interest" description="Disordered" evidence="2">
    <location>
        <begin position="206"/>
        <end position="300"/>
    </location>
</feature>
<gene>
    <name evidence="3" type="ORF">DPMN_086423</name>
</gene>
<evidence type="ECO:0000313" key="4">
    <source>
        <dbReference type="Proteomes" id="UP000828390"/>
    </source>
</evidence>
<reference evidence="3" key="2">
    <citation type="submission" date="2020-11" db="EMBL/GenBank/DDBJ databases">
        <authorList>
            <person name="McCartney M.A."/>
            <person name="Auch B."/>
            <person name="Kono T."/>
            <person name="Mallez S."/>
            <person name="Becker A."/>
            <person name="Gohl D.M."/>
            <person name="Silverstein K.A.T."/>
            <person name="Koren S."/>
            <person name="Bechman K.B."/>
            <person name="Herman A."/>
            <person name="Abrahante J.E."/>
            <person name="Garbe J."/>
        </authorList>
    </citation>
    <scope>NUCLEOTIDE SEQUENCE</scope>
    <source>
        <strain evidence="3">Duluth1</strain>
        <tissue evidence="3">Whole animal</tissue>
    </source>
</reference>
<protein>
    <submittedName>
        <fullName evidence="3">Uncharacterized protein</fullName>
    </submittedName>
</protein>
<name>A0A9D4QV64_DREPO</name>
<evidence type="ECO:0000313" key="3">
    <source>
        <dbReference type="EMBL" id="KAH3844168.1"/>
    </source>
</evidence>
<dbReference type="Proteomes" id="UP000828390">
    <property type="component" value="Unassembled WGS sequence"/>
</dbReference>
<organism evidence="3 4">
    <name type="scientific">Dreissena polymorpha</name>
    <name type="common">Zebra mussel</name>
    <name type="synonym">Mytilus polymorpha</name>
    <dbReference type="NCBI Taxonomy" id="45954"/>
    <lineage>
        <taxon>Eukaryota</taxon>
        <taxon>Metazoa</taxon>
        <taxon>Spiralia</taxon>
        <taxon>Lophotrochozoa</taxon>
        <taxon>Mollusca</taxon>
        <taxon>Bivalvia</taxon>
        <taxon>Autobranchia</taxon>
        <taxon>Heteroconchia</taxon>
        <taxon>Euheterodonta</taxon>
        <taxon>Imparidentia</taxon>
        <taxon>Neoheterodontei</taxon>
        <taxon>Myida</taxon>
        <taxon>Dreissenoidea</taxon>
        <taxon>Dreissenidae</taxon>
        <taxon>Dreissena</taxon>
    </lineage>
</organism>
<proteinExistence type="predicted"/>
<sequence>MMPLKYVSAINLTLPFSLSAELREKKEIAQKLTAENNDMAQDLAALRYRQSKYENDLSNAQQEAMDGLREAFSNLAEEKEELMMELIEKVMTMACMRSSSSIDNMTPSLITDLCPLSELLFPKATTAADISLESPHEVDEVGQEQETGSPAVGDLNQMIAALEKENLKRTLAETEMKLSEAFREISDLRMMDHDAHPMLAHAPKVDQNIEKARPPGTVPVSDVKSTKPAKPVKTETSEKQPQAQQALQETIEPKESPNQKTSVKPKPKQVKARYLEQKPPTEKLPPIQAPQEESQLEEAQSRELKLFQAGDMQGKGDRGDEEGNKIQAMKAFTFEQQQKKLKETKDAKEEEWRHKKSQVFFCGQTAVSKLREAFETLYSSLNLHTPHDAYEAIYRSFKITQQRNLLRKEILMGRIPVNALREFDRAQKKKIYESYGPDSLMAAYFK</sequence>
<reference evidence="3" key="1">
    <citation type="journal article" date="2019" name="bioRxiv">
        <title>The Genome of the Zebra Mussel, Dreissena polymorpha: A Resource for Invasive Species Research.</title>
        <authorList>
            <person name="McCartney M.A."/>
            <person name="Auch B."/>
            <person name="Kono T."/>
            <person name="Mallez S."/>
            <person name="Zhang Y."/>
            <person name="Obille A."/>
            <person name="Becker A."/>
            <person name="Abrahante J.E."/>
            <person name="Garbe J."/>
            <person name="Badalamenti J.P."/>
            <person name="Herman A."/>
            <person name="Mangelson H."/>
            <person name="Liachko I."/>
            <person name="Sullivan S."/>
            <person name="Sone E.D."/>
            <person name="Koren S."/>
            <person name="Silverstein K.A.T."/>
            <person name="Beckman K.B."/>
            <person name="Gohl D.M."/>
        </authorList>
    </citation>
    <scope>NUCLEOTIDE SEQUENCE</scope>
    <source>
        <strain evidence="3">Duluth1</strain>
        <tissue evidence="3">Whole animal</tissue>
    </source>
</reference>
<dbReference type="EMBL" id="JAIWYP010000003">
    <property type="protein sequence ID" value="KAH3844168.1"/>
    <property type="molecule type" value="Genomic_DNA"/>
</dbReference>
<comment type="caution">
    <text evidence="3">The sequence shown here is derived from an EMBL/GenBank/DDBJ whole genome shotgun (WGS) entry which is preliminary data.</text>
</comment>
<feature type="coiled-coil region" evidence="1">
    <location>
        <begin position="22"/>
        <end position="89"/>
    </location>
</feature>